<proteinExistence type="predicted"/>
<keyword evidence="3" id="KW-1185">Reference proteome</keyword>
<organism evidence="2 3">
    <name type="scientific">Dysgonomonas alginatilytica</name>
    <dbReference type="NCBI Taxonomy" id="1605892"/>
    <lineage>
        <taxon>Bacteria</taxon>
        <taxon>Pseudomonadati</taxon>
        <taxon>Bacteroidota</taxon>
        <taxon>Bacteroidia</taxon>
        <taxon>Bacteroidales</taxon>
        <taxon>Dysgonomonadaceae</taxon>
        <taxon>Dysgonomonas</taxon>
    </lineage>
</organism>
<comment type="caution">
    <text evidence="2">The sequence shown here is derived from an EMBL/GenBank/DDBJ whole genome shotgun (WGS) entry which is preliminary data.</text>
</comment>
<evidence type="ECO:0000259" key="1">
    <source>
        <dbReference type="Pfam" id="PF14080"/>
    </source>
</evidence>
<dbReference type="Pfam" id="PF14080">
    <property type="entry name" value="DUF4261"/>
    <property type="match status" value="1"/>
</dbReference>
<dbReference type="InterPro" id="IPR025357">
    <property type="entry name" value="DUF4261"/>
</dbReference>
<dbReference type="EMBL" id="QICL01000010">
    <property type="protein sequence ID" value="PXV64436.1"/>
    <property type="molecule type" value="Genomic_DNA"/>
</dbReference>
<protein>
    <submittedName>
        <fullName evidence="2">Uncharacterized protein DUF4261</fullName>
    </submittedName>
</protein>
<sequence>MGSFHNYTTIMGLFSFFRSKNKKVETQTIEQENKEKVLLAMPIFINGGSLKLDKVVENLKSFWGLNVSNIEGDNETAAFEIDGVTIALGNMPIPIPKEELDEVIPYAYVWRDAAKELEKHTGHAIVSILGGKKTQIERFTILSKLLCSILITSENCIAIYQGNETLLLHKDHYLAAVDDLKMNRIPISAWIYIGLRSTASGIDAYSYGLFNFGKPEIEIIDSGLDANRLYTMILSIASHIIDKDITFRNEDIYSLSGGVKLKVNISKGIYVDGISLKFTI</sequence>
<name>A0A2V3PR54_9BACT</name>
<feature type="domain" description="DUF4261" evidence="1">
    <location>
        <begin position="205"/>
        <end position="277"/>
    </location>
</feature>
<reference evidence="2 3" key="1">
    <citation type="submission" date="2018-03" db="EMBL/GenBank/DDBJ databases">
        <title>Genomic Encyclopedia of Archaeal and Bacterial Type Strains, Phase II (KMG-II): from individual species to whole genera.</title>
        <authorList>
            <person name="Goeker M."/>
        </authorList>
    </citation>
    <scope>NUCLEOTIDE SEQUENCE [LARGE SCALE GENOMIC DNA]</scope>
    <source>
        <strain evidence="2 3">DSM 100214</strain>
    </source>
</reference>
<dbReference type="AlphaFoldDB" id="A0A2V3PR54"/>
<gene>
    <name evidence="2" type="ORF">CLV62_11080</name>
</gene>
<evidence type="ECO:0000313" key="2">
    <source>
        <dbReference type="EMBL" id="PXV64436.1"/>
    </source>
</evidence>
<dbReference type="Proteomes" id="UP000247973">
    <property type="component" value="Unassembled WGS sequence"/>
</dbReference>
<accession>A0A2V3PR54</accession>
<dbReference type="OrthoDB" id="4827574at2"/>
<evidence type="ECO:0000313" key="3">
    <source>
        <dbReference type="Proteomes" id="UP000247973"/>
    </source>
</evidence>